<accession>A0ACB9CXV9</accession>
<gene>
    <name evidence="1" type="ORF">L2E82_29538</name>
</gene>
<dbReference type="EMBL" id="CM042013">
    <property type="protein sequence ID" value="KAI3739142.1"/>
    <property type="molecule type" value="Genomic_DNA"/>
</dbReference>
<evidence type="ECO:0000313" key="1">
    <source>
        <dbReference type="EMBL" id="KAI3739142.1"/>
    </source>
</evidence>
<reference evidence="1 2" key="2">
    <citation type="journal article" date="2022" name="Mol. Ecol. Resour.">
        <title>The genomes of chicory, endive, great burdock and yacon provide insights into Asteraceae paleo-polyploidization history and plant inulin production.</title>
        <authorList>
            <person name="Fan W."/>
            <person name="Wang S."/>
            <person name="Wang H."/>
            <person name="Wang A."/>
            <person name="Jiang F."/>
            <person name="Liu H."/>
            <person name="Zhao H."/>
            <person name="Xu D."/>
            <person name="Zhang Y."/>
        </authorList>
    </citation>
    <scope>NUCLEOTIDE SEQUENCE [LARGE SCALE GENOMIC DNA]</scope>
    <source>
        <strain evidence="2">cv. Punajuju</strain>
        <tissue evidence="1">Leaves</tissue>
    </source>
</reference>
<name>A0ACB9CXV9_CICIN</name>
<dbReference type="Proteomes" id="UP001055811">
    <property type="component" value="Linkage Group LG05"/>
</dbReference>
<reference evidence="2" key="1">
    <citation type="journal article" date="2022" name="Mol. Ecol. Resour.">
        <title>The genomes of chicory, endive, great burdock and yacon provide insights into Asteraceae palaeo-polyploidization history and plant inulin production.</title>
        <authorList>
            <person name="Fan W."/>
            <person name="Wang S."/>
            <person name="Wang H."/>
            <person name="Wang A."/>
            <person name="Jiang F."/>
            <person name="Liu H."/>
            <person name="Zhao H."/>
            <person name="Xu D."/>
            <person name="Zhang Y."/>
        </authorList>
    </citation>
    <scope>NUCLEOTIDE SEQUENCE [LARGE SCALE GENOMIC DNA]</scope>
    <source>
        <strain evidence="2">cv. Punajuju</strain>
    </source>
</reference>
<organism evidence="1 2">
    <name type="scientific">Cichorium intybus</name>
    <name type="common">Chicory</name>
    <dbReference type="NCBI Taxonomy" id="13427"/>
    <lineage>
        <taxon>Eukaryota</taxon>
        <taxon>Viridiplantae</taxon>
        <taxon>Streptophyta</taxon>
        <taxon>Embryophyta</taxon>
        <taxon>Tracheophyta</taxon>
        <taxon>Spermatophyta</taxon>
        <taxon>Magnoliopsida</taxon>
        <taxon>eudicotyledons</taxon>
        <taxon>Gunneridae</taxon>
        <taxon>Pentapetalae</taxon>
        <taxon>asterids</taxon>
        <taxon>campanulids</taxon>
        <taxon>Asterales</taxon>
        <taxon>Asteraceae</taxon>
        <taxon>Cichorioideae</taxon>
        <taxon>Cichorieae</taxon>
        <taxon>Cichoriinae</taxon>
        <taxon>Cichorium</taxon>
    </lineage>
</organism>
<evidence type="ECO:0000313" key="2">
    <source>
        <dbReference type="Proteomes" id="UP001055811"/>
    </source>
</evidence>
<comment type="caution">
    <text evidence="1">The sequence shown here is derived from an EMBL/GenBank/DDBJ whole genome shotgun (WGS) entry which is preliminary data.</text>
</comment>
<keyword evidence="2" id="KW-1185">Reference proteome</keyword>
<sequence length="435" mass="47730">MLRSTTTILAVTVHERGSLEVLTGVTLIGASSSASQNHDHTRWFRKVCLILFHLIRLSYNIHALPLPPSTTIPQQPLVPIGFDLDLDPPPDESRSALVWISMDLVLIYTSFGFDLHRIWFRSPPSCFTSTTPTSTTVTSTSASLLPSATTAITSHHRCIQSSSSGTTTVPSSAAVNIEGEASVVPEGGKYSEDSFSIATEDLIMAQVIERRKKLPDPSQKEKGVSLWSLIKDNVGKDLTRVCLPVYFNEPISSLKNCFEDLEYSYLLDRAYQHGKQGNSLERILNVAAFTVSGYASSEGRHCKPFNPLLGETYEADYPEKGVSFFSEKVSHHPTLIACHSEGKGWNSNLKQMYTFSVAKLFQKIQDMVEEDNTLVFVLIDEVESLAAVRKAALSGSEPSDSIRVVNALLTQMDKLKSSPNVIILTTSNITAAIGT</sequence>
<proteinExistence type="predicted"/>
<protein>
    <submittedName>
        <fullName evidence="1">Uncharacterized protein</fullName>
    </submittedName>
</protein>